<dbReference type="InterPro" id="IPR001173">
    <property type="entry name" value="Glyco_trans_2-like"/>
</dbReference>
<keyword evidence="3" id="KW-0808">Transferase</keyword>
<evidence type="ECO:0000259" key="5">
    <source>
        <dbReference type="Pfam" id="PF00535"/>
    </source>
</evidence>
<keyword evidence="7" id="KW-1185">Reference proteome</keyword>
<feature type="region of interest" description="Disordered" evidence="4">
    <location>
        <begin position="1"/>
        <end position="20"/>
    </location>
</feature>
<dbReference type="EMBL" id="JADQDK010000001">
    <property type="protein sequence ID" value="MBW0137815.1"/>
    <property type="molecule type" value="Genomic_DNA"/>
</dbReference>
<evidence type="ECO:0000313" key="7">
    <source>
        <dbReference type="Proteomes" id="UP000694287"/>
    </source>
</evidence>
<evidence type="ECO:0000256" key="1">
    <source>
        <dbReference type="ARBA" id="ARBA00006739"/>
    </source>
</evidence>
<evidence type="ECO:0000256" key="2">
    <source>
        <dbReference type="ARBA" id="ARBA00022676"/>
    </source>
</evidence>
<protein>
    <submittedName>
        <fullName evidence="6">Mycofactocin biosynthesis glycosyltransferase MftF</fullName>
    </submittedName>
</protein>
<evidence type="ECO:0000256" key="3">
    <source>
        <dbReference type="ARBA" id="ARBA00022679"/>
    </source>
</evidence>
<dbReference type="InterPro" id="IPR023981">
    <property type="entry name" value="MftF"/>
</dbReference>
<proteinExistence type="inferred from homology"/>
<evidence type="ECO:0000256" key="4">
    <source>
        <dbReference type="SAM" id="MobiDB-lite"/>
    </source>
</evidence>
<accession>A0ABS6UZY1</accession>
<comment type="similarity">
    <text evidence="1">Belongs to the glycosyltransferase 2 family.</text>
</comment>
<dbReference type="NCBIfam" id="TIGR03965">
    <property type="entry name" value="mycofact_glyco"/>
    <property type="match status" value="1"/>
</dbReference>
<dbReference type="PANTHER" id="PTHR43179:SF12">
    <property type="entry name" value="GALACTOFURANOSYLTRANSFERASE GLFT2"/>
    <property type="match status" value="1"/>
</dbReference>
<evidence type="ECO:0000313" key="6">
    <source>
        <dbReference type="EMBL" id="MBW0137815.1"/>
    </source>
</evidence>
<comment type="caution">
    <text evidence="6">The sequence shown here is derived from an EMBL/GenBank/DDBJ whole genome shotgun (WGS) entry which is preliminary data.</text>
</comment>
<gene>
    <name evidence="6" type="primary">mftF</name>
    <name evidence="6" type="ORF">I4I81_26640</name>
</gene>
<dbReference type="PANTHER" id="PTHR43179">
    <property type="entry name" value="RHAMNOSYLTRANSFERASE WBBL"/>
    <property type="match status" value="1"/>
</dbReference>
<dbReference type="Proteomes" id="UP000694287">
    <property type="component" value="Unassembled WGS sequence"/>
</dbReference>
<name>A0ABS6UZY1_9PSEU</name>
<dbReference type="RefSeq" id="WP_218604044.1">
    <property type="nucleotide sequence ID" value="NZ_JADQDJ010000183.1"/>
</dbReference>
<organism evidence="6 7">
    <name type="scientific">Pseudonocardia abyssalis</name>
    <dbReference type="NCBI Taxonomy" id="2792008"/>
    <lineage>
        <taxon>Bacteria</taxon>
        <taxon>Bacillati</taxon>
        <taxon>Actinomycetota</taxon>
        <taxon>Actinomycetes</taxon>
        <taxon>Pseudonocardiales</taxon>
        <taxon>Pseudonocardiaceae</taxon>
        <taxon>Pseudonocardia</taxon>
    </lineage>
</organism>
<sequence>MPETVTRPGRPGAGPADTVLPDGLRVALDRRTRGVDDGAVLLGGAPPRMLKLAPAGRALLAGGAFTVDGPTSRALARRLLDVGIAHPVDGPPGPGPETVTVVVPVKDRVDGLLRLVAAIGEVGALVVVDDGSADPHAIRAAAGPRATVLRHEVSRGASAARNTGLRAATTPLVAFLDSDVEPEEGWLAPLLAVFADPAVGLAAPRIVALAPVVGWLGRYEAVHSSLDLGPDPALIVPRSRVAYVPSAAMVVRRDAVGDGFDEDMHVAEDVDLVLRLHAAGWRLRYAPGSRVAHDHRTALGKWWWRKAQYGTGAAPLALRHHGSVPPMVLSPTSAAVAGLALLARPWAVAAAGVVGAVAVERLSRRLDVRHPRATAARLVGLGSLGALSQTADAVTRHYWPLSLAACAVSRRARRRVLAIALAEGAVDWWRHRDRDVRVRPDPASHLLAHRLDDLAYGAGLWWGAAGYRTVAPLTPSGPSVRVGPNG</sequence>
<feature type="domain" description="Glycosyltransferase 2-like" evidence="5">
    <location>
        <begin position="100"/>
        <end position="208"/>
    </location>
</feature>
<dbReference type="Pfam" id="PF00535">
    <property type="entry name" value="Glycos_transf_2"/>
    <property type="match status" value="1"/>
</dbReference>
<reference evidence="6 7" key="1">
    <citation type="submission" date="2020-11" db="EMBL/GenBank/DDBJ databases">
        <title>Pseudonocardia abyssalis sp. nov. and Pseudonocardia oceani sp. nov., description and phylogenomic analysis of two novel actinomycetes isolated from the deep Southern Ocean.</title>
        <authorList>
            <person name="Parra J."/>
        </authorList>
    </citation>
    <scope>NUCLEOTIDE SEQUENCE [LARGE SCALE GENOMIC DNA]</scope>
    <source>
        <strain evidence="6 7">KRD-168</strain>
    </source>
</reference>
<keyword evidence="2" id="KW-0328">Glycosyltransferase</keyword>